<evidence type="ECO:0008006" key="3">
    <source>
        <dbReference type="Google" id="ProtNLM"/>
    </source>
</evidence>
<gene>
    <name evidence="1" type="ORF">CRENPOLYSF1_470019</name>
</gene>
<name>A0A1R4HBW0_9GAMM</name>
<accession>A0A1R4HBW0</accession>
<evidence type="ECO:0000313" key="2">
    <source>
        <dbReference type="Proteomes" id="UP000195667"/>
    </source>
</evidence>
<reference evidence="2" key="1">
    <citation type="submission" date="2017-02" db="EMBL/GenBank/DDBJ databases">
        <authorList>
            <person name="Daims H."/>
        </authorList>
    </citation>
    <scope>NUCLEOTIDE SEQUENCE [LARGE SCALE GENOMIC DNA]</scope>
</reference>
<dbReference type="AlphaFoldDB" id="A0A1R4HBW0"/>
<protein>
    <recommendedName>
        <fullName evidence="3">DUF2281 domain-containing protein</fullName>
    </recommendedName>
</protein>
<dbReference type="RefSeq" id="WP_087143977.1">
    <property type="nucleotide sequence ID" value="NZ_FUKI01000123.1"/>
</dbReference>
<dbReference type="OrthoDB" id="9802003at2"/>
<organism evidence="1 2">
    <name type="scientific">Crenothrix polyspora</name>
    <dbReference type="NCBI Taxonomy" id="360316"/>
    <lineage>
        <taxon>Bacteria</taxon>
        <taxon>Pseudomonadati</taxon>
        <taxon>Pseudomonadota</taxon>
        <taxon>Gammaproteobacteria</taxon>
        <taxon>Methylococcales</taxon>
        <taxon>Crenotrichaceae</taxon>
        <taxon>Crenothrix</taxon>
    </lineage>
</organism>
<evidence type="ECO:0000313" key="1">
    <source>
        <dbReference type="EMBL" id="SJM93715.1"/>
    </source>
</evidence>
<sequence length="70" mass="7999">MNSLQEKINQEINALPLNSQKEVLDFVMFLKKSVNTETDSDYLSKNPDIKQAIIDGLNTPLNECSDQLDW</sequence>
<keyword evidence="2" id="KW-1185">Reference proteome</keyword>
<proteinExistence type="predicted"/>
<dbReference type="EMBL" id="FUKI01000123">
    <property type="protein sequence ID" value="SJM93715.1"/>
    <property type="molecule type" value="Genomic_DNA"/>
</dbReference>
<dbReference type="Proteomes" id="UP000195667">
    <property type="component" value="Unassembled WGS sequence"/>
</dbReference>